<comment type="similarity">
    <text evidence="3">Belongs to the bacterial solute-binding protein SsuA/TauA family.</text>
</comment>
<dbReference type="Proteomes" id="UP000318521">
    <property type="component" value="Unassembled WGS sequence"/>
</dbReference>
<evidence type="ECO:0000313" key="10">
    <source>
        <dbReference type="Proteomes" id="UP000318521"/>
    </source>
</evidence>
<comment type="caution">
    <text evidence="9">The sequence shown here is derived from an EMBL/GenBank/DDBJ whole genome shotgun (WGS) entry which is preliminary data.</text>
</comment>
<dbReference type="GO" id="GO:0042626">
    <property type="term" value="F:ATPase-coupled transmembrane transporter activity"/>
    <property type="evidence" value="ECO:0007669"/>
    <property type="project" value="InterPro"/>
</dbReference>
<dbReference type="OrthoDB" id="506341at2"/>
<gene>
    <name evidence="9" type="ORF">FN960_15250</name>
</gene>
<keyword evidence="6" id="KW-0997">Cell inner membrane</keyword>
<evidence type="ECO:0000256" key="4">
    <source>
        <dbReference type="ARBA" id="ARBA00022448"/>
    </source>
</evidence>
<keyword evidence="5" id="KW-1003">Cell membrane</keyword>
<dbReference type="NCBIfam" id="TIGR01728">
    <property type="entry name" value="SsuA_fam"/>
    <property type="match status" value="1"/>
</dbReference>
<sequence length="329" mass="35490">MMITLAGLGLITTGCGTSGSNGEPAEEVRIGYFPNLTHISTIIALENGYFEEELGEDITIDTRTFPDGGVFMEAMGTDAIDVGTVGPTPVINNYIKNPTFEIIAGAVNGGAVLEVRNDAGIDSVEDLDGKRVAIPTIGSTQDIMLMKELQDHGMDVNSSGGTVNTVPQAPADTAALFLGNDVDAAATQEPWGINLETHADAKLLLGPEEFAWGEDSTNTVLAARQDFTEENPELTQAILSAYVRAVDFINENPDEAIDLFINHIQEITGKELTRDEIEQALERTFPTYEINEDILTEMASIIKEAGYSTSDDIDGLINLDYLQEVLNEQ</sequence>
<dbReference type="SUPFAM" id="SSF53850">
    <property type="entry name" value="Periplasmic binding protein-like II"/>
    <property type="match status" value="1"/>
</dbReference>
<dbReference type="AlphaFoldDB" id="A0A553ZWC0"/>
<dbReference type="InterPro" id="IPR010067">
    <property type="entry name" value="ABC_SsuA_sub-bd"/>
</dbReference>
<keyword evidence="7" id="KW-0732">Signal</keyword>
<organism evidence="9 10">
    <name type="scientific">Alkalicoccobacillus porphyridii</name>
    <dbReference type="NCBI Taxonomy" id="2597270"/>
    <lineage>
        <taxon>Bacteria</taxon>
        <taxon>Bacillati</taxon>
        <taxon>Bacillota</taxon>
        <taxon>Bacilli</taxon>
        <taxon>Bacillales</taxon>
        <taxon>Bacillaceae</taxon>
        <taxon>Alkalicoccobacillus</taxon>
    </lineage>
</organism>
<evidence type="ECO:0000256" key="5">
    <source>
        <dbReference type="ARBA" id="ARBA00022475"/>
    </source>
</evidence>
<evidence type="ECO:0000256" key="3">
    <source>
        <dbReference type="ARBA" id="ARBA00010742"/>
    </source>
</evidence>
<evidence type="ECO:0000256" key="2">
    <source>
        <dbReference type="ARBA" id="ARBA00004533"/>
    </source>
</evidence>
<keyword evidence="10" id="KW-1185">Reference proteome</keyword>
<dbReference type="CDD" id="cd13553">
    <property type="entry name" value="PBP2_NrtA_CpmA_like"/>
    <property type="match status" value="1"/>
</dbReference>
<dbReference type="GO" id="GO:0042597">
    <property type="term" value="C:periplasmic space"/>
    <property type="evidence" value="ECO:0007669"/>
    <property type="project" value="UniProtKB-SubCell"/>
</dbReference>
<evidence type="ECO:0000256" key="1">
    <source>
        <dbReference type="ARBA" id="ARBA00004418"/>
    </source>
</evidence>
<keyword evidence="8" id="KW-0472">Membrane</keyword>
<accession>A0A553ZWC0</accession>
<dbReference type="GO" id="GO:0005886">
    <property type="term" value="C:plasma membrane"/>
    <property type="evidence" value="ECO:0007669"/>
    <property type="project" value="UniProtKB-SubCell"/>
</dbReference>
<evidence type="ECO:0000256" key="6">
    <source>
        <dbReference type="ARBA" id="ARBA00022519"/>
    </source>
</evidence>
<reference evidence="9 10" key="1">
    <citation type="submission" date="2019-07" db="EMBL/GenBank/DDBJ databases">
        <authorList>
            <person name="Park Y.J."/>
            <person name="Jeong S.E."/>
            <person name="Jung H.S."/>
        </authorList>
    </citation>
    <scope>NUCLEOTIDE SEQUENCE [LARGE SCALE GENOMIC DNA]</scope>
    <source>
        <strain evidence="10">P16(2019)</strain>
    </source>
</reference>
<name>A0A553ZWC0_9BACI</name>
<comment type="subcellular location">
    <subcellularLocation>
        <location evidence="2">Cell inner membrane</location>
    </subcellularLocation>
    <subcellularLocation>
        <location evidence="1">Periplasm</location>
    </subcellularLocation>
</comment>
<evidence type="ECO:0000256" key="7">
    <source>
        <dbReference type="ARBA" id="ARBA00022729"/>
    </source>
</evidence>
<protein>
    <submittedName>
        <fullName evidence="9">Aliphatic sulfonate ABC transporter substrate-binding protein</fullName>
    </submittedName>
</protein>
<proteinExistence type="inferred from homology"/>
<dbReference type="EMBL" id="VLXZ01000010">
    <property type="protein sequence ID" value="TSB45645.1"/>
    <property type="molecule type" value="Genomic_DNA"/>
</dbReference>
<dbReference type="PANTHER" id="PTHR30024">
    <property type="entry name" value="ALIPHATIC SULFONATES-BINDING PROTEIN-RELATED"/>
    <property type="match status" value="1"/>
</dbReference>
<evidence type="ECO:0000256" key="8">
    <source>
        <dbReference type="ARBA" id="ARBA00023136"/>
    </source>
</evidence>
<keyword evidence="4" id="KW-0813">Transport</keyword>
<dbReference type="PANTHER" id="PTHR30024:SF47">
    <property type="entry name" value="TAURINE-BINDING PERIPLASMIC PROTEIN"/>
    <property type="match status" value="1"/>
</dbReference>
<dbReference type="InterPro" id="IPR044527">
    <property type="entry name" value="NrtA/CpmA_ABC-bd_dom"/>
</dbReference>
<dbReference type="Pfam" id="PF13379">
    <property type="entry name" value="NMT1_2"/>
    <property type="match status" value="1"/>
</dbReference>
<dbReference type="Gene3D" id="3.40.190.10">
    <property type="entry name" value="Periplasmic binding protein-like II"/>
    <property type="match status" value="2"/>
</dbReference>
<evidence type="ECO:0000313" key="9">
    <source>
        <dbReference type="EMBL" id="TSB45645.1"/>
    </source>
</evidence>